<name>V9WDH2_9BACL</name>
<dbReference type="eggNOG" id="COG0457">
    <property type="taxonomic scope" value="Bacteria"/>
</dbReference>
<dbReference type="Proteomes" id="UP000029431">
    <property type="component" value="Chromosome"/>
</dbReference>
<evidence type="ECO:0000313" key="2">
    <source>
        <dbReference type="Proteomes" id="UP000029431"/>
    </source>
</evidence>
<protein>
    <submittedName>
        <fullName evidence="1">Uncharacterized protein</fullName>
    </submittedName>
</protein>
<gene>
    <name evidence="1" type="ORF">ERIC2_c34400</name>
</gene>
<evidence type="ECO:0000313" key="1">
    <source>
        <dbReference type="EMBL" id="AHD07172.1"/>
    </source>
</evidence>
<dbReference type="KEGG" id="plv:ERIC2_c34400"/>
<reference evidence="1 2" key="1">
    <citation type="journal article" date="2014" name="PLoS ONE">
        <title>How to Kill the Honey Bee Larva: Genomic Potential and Virulence Mechanisms of Paenibacillus larvae.</title>
        <authorList>
            <person name="Djukic M."/>
            <person name="Brzuszkiewicz E."/>
            <person name="Funfhaus A."/>
            <person name="Voss J."/>
            <person name="Gollnow K."/>
            <person name="Poppinga L."/>
            <person name="Liesegang H."/>
            <person name="Garcia-Gonzalez E."/>
            <person name="Genersch E."/>
            <person name="Daniel R."/>
        </authorList>
    </citation>
    <scope>NUCLEOTIDE SEQUENCE [LARGE SCALE GENOMIC DNA]</scope>
    <source>
        <strain evidence="1 2">DSM 25430</strain>
    </source>
</reference>
<sequence length="142" mass="16474">MYKIAEKFKCSIMELYGTLGKERRKKKMDNRITLRGELEKAIDETGCTLSQLEEKGGTQIGNLSACLRGKSLRPITYTLEFWSMVEEFTEELRILSNIVYLEELRKLNNNRSEPPVETERHLVVYYGKSYLIKGAALFKQGR</sequence>
<dbReference type="AlphaFoldDB" id="V9WDH2"/>
<dbReference type="EMBL" id="CP003355">
    <property type="protein sequence ID" value="AHD07172.1"/>
    <property type="molecule type" value="Genomic_DNA"/>
</dbReference>
<accession>V9WDH2</accession>
<dbReference type="HOGENOM" id="CLU_1813890_0_0_9"/>
<organism evidence="1 2">
    <name type="scientific">Paenibacillus larvae subsp. larvae DSM 25430</name>
    <dbReference type="NCBI Taxonomy" id="697284"/>
    <lineage>
        <taxon>Bacteria</taxon>
        <taxon>Bacillati</taxon>
        <taxon>Bacillota</taxon>
        <taxon>Bacilli</taxon>
        <taxon>Bacillales</taxon>
        <taxon>Paenibacillaceae</taxon>
        <taxon>Paenibacillus</taxon>
    </lineage>
</organism>
<proteinExistence type="predicted"/>
<keyword evidence="2" id="KW-1185">Reference proteome</keyword>